<keyword evidence="2" id="KW-0418">Kinase</keyword>
<feature type="domain" description="Protein kinase" evidence="1">
    <location>
        <begin position="1"/>
        <end position="200"/>
    </location>
</feature>
<dbReference type="InterPro" id="IPR011009">
    <property type="entry name" value="Kinase-like_dom_sf"/>
</dbReference>
<dbReference type="PANTHER" id="PTHR44329:SF214">
    <property type="entry name" value="PROTEIN KINASE DOMAIN-CONTAINING PROTEIN"/>
    <property type="match status" value="1"/>
</dbReference>
<dbReference type="InterPro" id="IPR000719">
    <property type="entry name" value="Prot_kinase_dom"/>
</dbReference>
<keyword evidence="2" id="KW-0808">Transferase</keyword>
<dbReference type="PANTHER" id="PTHR44329">
    <property type="entry name" value="SERINE/THREONINE-PROTEIN KINASE TNNI3K-RELATED"/>
    <property type="match status" value="1"/>
</dbReference>
<comment type="caution">
    <text evidence="2">The sequence shown here is derived from an EMBL/GenBank/DDBJ whole genome shotgun (WGS) entry which is preliminary data.</text>
</comment>
<dbReference type="OrthoDB" id="4062651at2759"/>
<proteinExistence type="predicted"/>
<evidence type="ECO:0000259" key="1">
    <source>
        <dbReference type="PROSITE" id="PS50011"/>
    </source>
</evidence>
<dbReference type="Pfam" id="PF07714">
    <property type="entry name" value="PK_Tyr_Ser-Thr"/>
    <property type="match status" value="1"/>
</dbReference>
<evidence type="ECO:0000313" key="2">
    <source>
        <dbReference type="EMBL" id="KAG6381978.1"/>
    </source>
</evidence>
<protein>
    <submittedName>
        <fullName evidence="2">Kinase-like domain-containing protein</fullName>
    </submittedName>
</protein>
<dbReference type="EMBL" id="JAGFBS010000001">
    <property type="protein sequence ID" value="KAG6381978.1"/>
    <property type="molecule type" value="Genomic_DNA"/>
</dbReference>
<evidence type="ECO:0000313" key="3">
    <source>
        <dbReference type="Proteomes" id="UP000683000"/>
    </source>
</evidence>
<sequence length="240" mass="27247">MSLVSLWMPNDTLQNFLAKHNDSLGVAHRLRVKFQHLSCLNVRQNNVLLDADYTARLTDFGYASLVGNIPEALIYLRRSTTRPGALRWTAPEQIVPEDTFSRTTKSDIYTFGCVGLQESSLSATARLILIFLQVLSGKQPWSEVREDAAVVLRLARGYKPARPESGPVDNMHWELIEKCWSSIQERPDAEAITASIRRFLSYYPQFQPLRDIMGTSESSETRFGLSTAESYADNPYKRRV</sequence>
<dbReference type="GO" id="GO:0004674">
    <property type="term" value="F:protein serine/threonine kinase activity"/>
    <property type="evidence" value="ECO:0007669"/>
    <property type="project" value="TreeGrafter"/>
</dbReference>
<dbReference type="PROSITE" id="PS50011">
    <property type="entry name" value="PROTEIN_KINASE_DOM"/>
    <property type="match status" value="1"/>
</dbReference>
<dbReference type="AlphaFoldDB" id="A0A8I3AFV2"/>
<keyword evidence="3" id="KW-1185">Reference proteome</keyword>
<organism evidence="2 3">
    <name type="scientific">Boletus reticuloceps</name>
    <dbReference type="NCBI Taxonomy" id="495285"/>
    <lineage>
        <taxon>Eukaryota</taxon>
        <taxon>Fungi</taxon>
        <taxon>Dikarya</taxon>
        <taxon>Basidiomycota</taxon>
        <taxon>Agaricomycotina</taxon>
        <taxon>Agaricomycetes</taxon>
        <taxon>Agaricomycetidae</taxon>
        <taxon>Boletales</taxon>
        <taxon>Boletineae</taxon>
        <taxon>Boletaceae</taxon>
        <taxon>Boletoideae</taxon>
        <taxon>Boletus</taxon>
    </lineage>
</organism>
<gene>
    <name evidence="2" type="ORF">JVT61DRAFT_606</name>
</gene>
<dbReference type="Proteomes" id="UP000683000">
    <property type="component" value="Unassembled WGS sequence"/>
</dbReference>
<dbReference type="GO" id="GO:0005524">
    <property type="term" value="F:ATP binding"/>
    <property type="evidence" value="ECO:0007669"/>
    <property type="project" value="InterPro"/>
</dbReference>
<accession>A0A8I3AFV2</accession>
<name>A0A8I3AFV2_9AGAM</name>
<dbReference type="Gene3D" id="1.10.510.10">
    <property type="entry name" value="Transferase(Phosphotransferase) domain 1"/>
    <property type="match status" value="1"/>
</dbReference>
<dbReference type="InterPro" id="IPR001245">
    <property type="entry name" value="Ser-Thr/Tyr_kinase_cat_dom"/>
</dbReference>
<reference evidence="2" key="1">
    <citation type="submission" date="2021-03" db="EMBL/GenBank/DDBJ databases">
        <title>Evolutionary innovations through gain and loss of genes in the ectomycorrhizal Boletales.</title>
        <authorList>
            <person name="Wu G."/>
            <person name="Miyauchi S."/>
            <person name="Morin E."/>
            <person name="Yang Z.-L."/>
            <person name="Xu J."/>
            <person name="Martin F.M."/>
        </authorList>
    </citation>
    <scope>NUCLEOTIDE SEQUENCE</scope>
    <source>
        <strain evidence="2">BR01</strain>
    </source>
</reference>
<dbReference type="SUPFAM" id="SSF56112">
    <property type="entry name" value="Protein kinase-like (PK-like)"/>
    <property type="match status" value="1"/>
</dbReference>
<dbReference type="InterPro" id="IPR051681">
    <property type="entry name" value="Ser/Thr_Kinases-Pseudokinases"/>
</dbReference>